<dbReference type="InterPro" id="IPR050829">
    <property type="entry name" value="CorA_MIT"/>
</dbReference>
<dbReference type="InterPro" id="IPR045863">
    <property type="entry name" value="CorA_TM1_TM2"/>
</dbReference>
<evidence type="ECO:0000256" key="2">
    <source>
        <dbReference type="ARBA" id="ARBA00022692"/>
    </source>
</evidence>
<proteinExistence type="predicted"/>
<feature type="region of interest" description="Disordered" evidence="6">
    <location>
        <begin position="485"/>
        <end position="543"/>
    </location>
</feature>
<dbReference type="RefSeq" id="XP_018379382.1">
    <property type="nucleotide sequence ID" value="XM_018528992.1"/>
</dbReference>
<evidence type="ECO:0000256" key="7">
    <source>
        <dbReference type="SAM" id="Phobius"/>
    </source>
</evidence>
<keyword evidence="9" id="KW-1185">Reference proteome</keyword>
<feature type="region of interest" description="Disordered" evidence="6">
    <location>
        <begin position="156"/>
        <end position="178"/>
    </location>
</feature>
<accession>A0A177D3D2</accession>
<keyword evidence="3 7" id="KW-1133">Transmembrane helix</keyword>
<feature type="compositionally biased region" description="Acidic residues" evidence="6">
    <location>
        <begin position="512"/>
        <end position="533"/>
    </location>
</feature>
<evidence type="ECO:0000313" key="8">
    <source>
        <dbReference type="EMBL" id="OAG13961.1"/>
    </source>
</evidence>
<dbReference type="PANTHER" id="PTHR47685:SF1">
    <property type="entry name" value="MAGNESIUM TRANSPORT PROTEIN CORA"/>
    <property type="match status" value="1"/>
</dbReference>
<evidence type="ECO:0000256" key="3">
    <source>
        <dbReference type="ARBA" id="ARBA00022989"/>
    </source>
</evidence>
<feature type="region of interest" description="Disordered" evidence="6">
    <location>
        <begin position="91"/>
        <end position="116"/>
    </location>
</feature>
<protein>
    <recommendedName>
        <fullName evidence="10">Cora-domain-containing protein</fullName>
    </recommendedName>
</protein>
<feature type="transmembrane region" description="Helical" evidence="7">
    <location>
        <begin position="411"/>
        <end position="432"/>
    </location>
</feature>
<dbReference type="AlphaFoldDB" id="A0A177D3D2"/>
<evidence type="ECO:0000313" key="9">
    <source>
        <dbReference type="Proteomes" id="UP000077248"/>
    </source>
</evidence>
<evidence type="ECO:0000256" key="6">
    <source>
        <dbReference type="SAM" id="MobiDB-lite"/>
    </source>
</evidence>
<evidence type="ECO:0000256" key="1">
    <source>
        <dbReference type="ARBA" id="ARBA00004141"/>
    </source>
</evidence>
<dbReference type="GeneID" id="29114586"/>
<comment type="subcellular location">
    <subcellularLocation>
        <location evidence="1">Membrane</location>
        <topology evidence="1">Multi-pass membrane protein</topology>
    </subcellularLocation>
</comment>
<dbReference type="SUPFAM" id="SSF144083">
    <property type="entry name" value="Magnesium transport protein CorA, transmembrane region"/>
    <property type="match status" value="1"/>
</dbReference>
<feature type="transmembrane region" description="Helical" evidence="7">
    <location>
        <begin position="370"/>
        <end position="391"/>
    </location>
</feature>
<feature type="coiled-coil region" evidence="5">
    <location>
        <begin position="334"/>
        <end position="364"/>
    </location>
</feature>
<dbReference type="Proteomes" id="UP000077248">
    <property type="component" value="Unassembled WGS sequence"/>
</dbReference>
<dbReference type="VEuPathDB" id="FungiDB:CC77DRAFT_1067417"/>
<evidence type="ECO:0008006" key="10">
    <source>
        <dbReference type="Google" id="ProtNLM"/>
    </source>
</evidence>
<organism evidence="8 9">
    <name type="scientific">Alternaria alternata</name>
    <name type="common">Alternaria rot fungus</name>
    <name type="synonym">Torula alternata</name>
    <dbReference type="NCBI Taxonomy" id="5599"/>
    <lineage>
        <taxon>Eukaryota</taxon>
        <taxon>Fungi</taxon>
        <taxon>Dikarya</taxon>
        <taxon>Ascomycota</taxon>
        <taxon>Pezizomycotina</taxon>
        <taxon>Dothideomycetes</taxon>
        <taxon>Pleosporomycetidae</taxon>
        <taxon>Pleosporales</taxon>
        <taxon>Pleosporineae</taxon>
        <taxon>Pleosporaceae</taxon>
        <taxon>Alternaria</taxon>
        <taxon>Alternaria sect. Alternaria</taxon>
        <taxon>Alternaria alternata complex</taxon>
    </lineage>
</organism>
<sequence>MRPVFSQKPEADGIAGPIVLEHAKHLEPSCTPGSLLRSPSRRASFVFDTRKGKEPVPEDILRLPPLTVYMEYGEYSVMKAMYNSSIEAAVKRKPDSSAAKKKRPPKILPDASHGTSEPFYLVDGKTSWPTTPPSQGTKRPQYLRRTLDQFYYPALDDTSARDGDQTISKWSGTPLKHNGRDKAVPDSAMIMVDQFWCWIIDEKTIITSFPGGVFSASFTGLQDLYWSITKSLSHDPQQLRTVKDMYSLLVKEAAGYMFNQVNRSSVDMIEIYRWVTSKKAATQTTYFQEFQRGYASSGRNETIGKDDPIFNNRSDLNLILEVADIIDELKLLDLSDLKSKAASLAEAHASLEAAQSSAKEAQAASTQGRAVMLFTIITVVFLPLSFFTSYFGQNVKELTGDDDNPSTWHLWRVATPITVVIIVVALVVAYYITQPSSSLWTLIGSTKKGSLDAERTNSPETAHAKWWKKNPFSLLQRLREWKHNRPKEQDLEKNGTDSAKVDSTGTDSAGTDPEEIELEETYPELPDSDESEPEGLTSYDWSPWIRTLVTESGSGDNSDLYD</sequence>
<dbReference type="PANTHER" id="PTHR47685">
    <property type="entry name" value="MAGNESIUM TRANSPORT PROTEIN CORA"/>
    <property type="match status" value="1"/>
</dbReference>
<name>A0A177D3D2_ALTAL</name>
<feature type="compositionally biased region" description="Basic and acidic residues" evidence="6">
    <location>
        <begin position="485"/>
        <end position="495"/>
    </location>
</feature>
<keyword evidence="5" id="KW-0175">Coiled coil</keyword>
<reference evidence="8 9" key="1">
    <citation type="submission" date="2016-05" db="EMBL/GenBank/DDBJ databases">
        <title>Comparative analysis of secretome profiles of manganese(II)-oxidizing ascomycete fungi.</title>
        <authorList>
            <consortium name="DOE Joint Genome Institute"/>
            <person name="Zeiner C.A."/>
            <person name="Purvine S.O."/>
            <person name="Zink E.M."/>
            <person name="Wu S."/>
            <person name="Pasa-Tolic L."/>
            <person name="Chaput D.L."/>
            <person name="Haridas S."/>
            <person name="Grigoriev I.V."/>
            <person name="Santelli C.M."/>
            <person name="Hansel C.M."/>
        </authorList>
    </citation>
    <scope>NUCLEOTIDE SEQUENCE [LARGE SCALE GENOMIC DNA]</scope>
    <source>
        <strain evidence="8 9">SRC1lrK2f</strain>
    </source>
</reference>
<evidence type="ECO:0000256" key="5">
    <source>
        <dbReference type="SAM" id="Coils"/>
    </source>
</evidence>
<dbReference type="InterPro" id="IPR002523">
    <property type="entry name" value="MgTranspt_CorA/ZnTranspt_ZntB"/>
</dbReference>
<evidence type="ECO:0000256" key="4">
    <source>
        <dbReference type="ARBA" id="ARBA00023136"/>
    </source>
</evidence>
<dbReference type="Gene3D" id="1.20.58.340">
    <property type="entry name" value="Magnesium transport protein CorA, transmembrane region"/>
    <property type="match status" value="1"/>
</dbReference>
<dbReference type="GO" id="GO:0046873">
    <property type="term" value="F:metal ion transmembrane transporter activity"/>
    <property type="evidence" value="ECO:0007669"/>
    <property type="project" value="InterPro"/>
</dbReference>
<dbReference type="Pfam" id="PF01544">
    <property type="entry name" value="CorA"/>
    <property type="match status" value="1"/>
</dbReference>
<dbReference type="GO" id="GO:0016020">
    <property type="term" value="C:membrane"/>
    <property type="evidence" value="ECO:0007669"/>
    <property type="project" value="UniProtKB-SubCell"/>
</dbReference>
<keyword evidence="2 7" id="KW-0812">Transmembrane</keyword>
<dbReference type="KEGG" id="aalt:CC77DRAFT_1067417"/>
<keyword evidence="4 7" id="KW-0472">Membrane</keyword>
<dbReference type="EMBL" id="KV441504">
    <property type="protein sequence ID" value="OAG13961.1"/>
    <property type="molecule type" value="Genomic_DNA"/>
</dbReference>
<gene>
    <name evidence="8" type="ORF">CC77DRAFT_1067417</name>
</gene>